<evidence type="ECO:0000256" key="3">
    <source>
        <dbReference type="ARBA" id="ARBA00022777"/>
    </source>
</evidence>
<dbReference type="AlphaFoldDB" id="A0A5J4X5D9"/>
<dbReference type="InterPro" id="IPR011009">
    <property type="entry name" value="Kinase-like_dom_sf"/>
</dbReference>
<evidence type="ECO:0000256" key="1">
    <source>
        <dbReference type="ARBA" id="ARBA00022679"/>
    </source>
</evidence>
<dbReference type="SUPFAM" id="SSF56112">
    <property type="entry name" value="Protein kinase-like (PK-like)"/>
    <property type="match status" value="1"/>
</dbReference>
<organism evidence="6 7">
    <name type="scientific">Streblomastix strix</name>
    <dbReference type="NCBI Taxonomy" id="222440"/>
    <lineage>
        <taxon>Eukaryota</taxon>
        <taxon>Metamonada</taxon>
        <taxon>Preaxostyla</taxon>
        <taxon>Oxymonadida</taxon>
        <taxon>Streblomastigidae</taxon>
        <taxon>Streblomastix</taxon>
    </lineage>
</organism>
<keyword evidence="1" id="KW-0808">Transferase</keyword>
<protein>
    <recommendedName>
        <fullName evidence="5">Protein kinase domain-containing protein</fullName>
    </recommendedName>
</protein>
<dbReference type="GO" id="GO:0004674">
    <property type="term" value="F:protein serine/threonine kinase activity"/>
    <property type="evidence" value="ECO:0007669"/>
    <property type="project" value="InterPro"/>
</dbReference>
<dbReference type="Proteomes" id="UP000324800">
    <property type="component" value="Unassembled WGS sequence"/>
</dbReference>
<evidence type="ECO:0000259" key="5">
    <source>
        <dbReference type="PROSITE" id="PS50011"/>
    </source>
</evidence>
<gene>
    <name evidence="6" type="ORF">EZS28_002477</name>
</gene>
<name>A0A5J4X5D9_9EUKA</name>
<comment type="caution">
    <text evidence="6">The sequence shown here is derived from an EMBL/GenBank/DDBJ whole genome shotgun (WGS) entry which is preliminary data.</text>
</comment>
<dbReference type="InterPro" id="IPR045269">
    <property type="entry name" value="Atg1-like"/>
</dbReference>
<dbReference type="EMBL" id="SNRW01000300">
    <property type="protein sequence ID" value="KAA6401996.1"/>
    <property type="molecule type" value="Genomic_DNA"/>
</dbReference>
<keyword evidence="3" id="KW-0418">Kinase</keyword>
<evidence type="ECO:0000256" key="2">
    <source>
        <dbReference type="ARBA" id="ARBA00022741"/>
    </source>
</evidence>
<dbReference type="GO" id="GO:0005829">
    <property type="term" value="C:cytosol"/>
    <property type="evidence" value="ECO:0007669"/>
    <property type="project" value="TreeGrafter"/>
</dbReference>
<sequence length="171" mass="19133">MSHTLDSLKEENGGVVPLQKLIPILKILLKHLASQHKIGLALRNIHPRNILISSQGNVDISNLDSGSMAYYSPEVIFKLEQNENEDVFTAENDIWSFGCILFEMALGYIPLAAESDYVQQPQSWSILLRGDKPAASIRPDSIFGHIPHRVTPLLCDVLRGALEYNPQMRSK</sequence>
<evidence type="ECO:0000256" key="4">
    <source>
        <dbReference type="ARBA" id="ARBA00022840"/>
    </source>
</evidence>
<dbReference type="OrthoDB" id="41200at2759"/>
<evidence type="ECO:0000313" key="7">
    <source>
        <dbReference type="Proteomes" id="UP000324800"/>
    </source>
</evidence>
<reference evidence="6 7" key="1">
    <citation type="submission" date="2019-03" db="EMBL/GenBank/DDBJ databases">
        <title>Single cell metagenomics reveals metabolic interactions within the superorganism composed of flagellate Streblomastix strix and complex community of Bacteroidetes bacteria on its surface.</title>
        <authorList>
            <person name="Treitli S.C."/>
            <person name="Kolisko M."/>
            <person name="Husnik F."/>
            <person name="Keeling P."/>
            <person name="Hampl V."/>
        </authorList>
    </citation>
    <scope>NUCLEOTIDE SEQUENCE [LARGE SCALE GENOMIC DNA]</scope>
    <source>
        <strain evidence="6">ST1C</strain>
    </source>
</reference>
<keyword evidence="2" id="KW-0547">Nucleotide-binding</keyword>
<dbReference type="Pfam" id="PF00069">
    <property type="entry name" value="Pkinase"/>
    <property type="match status" value="1"/>
</dbReference>
<feature type="domain" description="Protein kinase" evidence="5">
    <location>
        <begin position="1"/>
        <end position="171"/>
    </location>
</feature>
<dbReference type="GO" id="GO:0010506">
    <property type="term" value="P:regulation of autophagy"/>
    <property type="evidence" value="ECO:0007669"/>
    <property type="project" value="InterPro"/>
</dbReference>
<evidence type="ECO:0000313" key="6">
    <source>
        <dbReference type="EMBL" id="KAA6401996.1"/>
    </source>
</evidence>
<dbReference type="GO" id="GO:0016020">
    <property type="term" value="C:membrane"/>
    <property type="evidence" value="ECO:0007669"/>
    <property type="project" value="TreeGrafter"/>
</dbReference>
<dbReference type="PANTHER" id="PTHR24348">
    <property type="entry name" value="SERINE/THREONINE-PROTEIN KINASE UNC-51-RELATED"/>
    <property type="match status" value="1"/>
</dbReference>
<accession>A0A5J4X5D9</accession>
<dbReference type="GO" id="GO:0000407">
    <property type="term" value="C:phagophore assembly site"/>
    <property type="evidence" value="ECO:0007669"/>
    <property type="project" value="TreeGrafter"/>
</dbReference>
<dbReference type="GO" id="GO:0005776">
    <property type="term" value="C:autophagosome"/>
    <property type="evidence" value="ECO:0007669"/>
    <property type="project" value="TreeGrafter"/>
</dbReference>
<dbReference type="GO" id="GO:0005524">
    <property type="term" value="F:ATP binding"/>
    <property type="evidence" value="ECO:0007669"/>
    <property type="project" value="UniProtKB-KW"/>
</dbReference>
<proteinExistence type="predicted"/>
<dbReference type="GO" id="GO:0000045">
    <property type="term" value="P:autophagosome assembly"/>
    <property type="evidence" value="ECO:0007669"/>
    <property type="project" value="TreeGrafter"/>
</dbReference>
<dbReference type="Gene3D" id="1.10.510.10">
    <property type="entry name" value="Transferase(Phosphotransferase) domain 1"/>
    <property type="match status" value="1"/>
</dbReference>
<keyword evidence="4" id="KW-0067">ATP-binding</keyword>
<dbReference type="InterPro" id="IPR000719">
    <property type="entry name" value="Prot_kinase_dom"/>
</dbReference>
<dbReference type="PROSITE" id="PS50011">
    <property type="entry name" value="PROTEIN_KINASE_DOM"/>
    <property type="match status" value="1"/>
</dbReference>
<dbReference type="PANTHER" id="PTHR24348:SF22">
    <property type="entry name" value="NON-SPECIFIC SERINE_THREONINE PROTEIN KINASE"/>
    <property type="match status" value="1"/>
</dbReference>